<name>A0A382D216_9ZZZZ</name>
<protein>
    <recommendedName>
        <fullName evidence="5">RCK N-terminal domain-containing protein</fullName>
    </recommendedName>
</protein>
<sequence length="139" mass="14937">MYAIILGCGTTGIKVAEWLMASGAEVTLIEEIGEKQRLADNLLGSVVVLGDGTKIATQNIAGVKRANLFISTLSSDEDNMLACQIAKHHFEVDRTIAISDTPDNANLLKLLGIDIVIDVTELITEKMQSLVAPMLVEDL</sequence>
<evidence type="ECO:0000256" key="2">
    <source>
        <dbReference type="ARBA" id="ARBA00022538"/>
    </source>
</evidence>
<keyword evidence="3" id="KW-0630">Potassium</keyword>
<dbReference type="Gene3D" id="3.40.50.720">
    <property type="entry name" value="NAD(P)-binding Rossmann-like Domain"/>
    <property type="match status" value="1"/>
</dbReference>
<dbReference type="PROSITE" id="PS51201">
    <property type="entry name" value="RCK_N"/>
    <property type="match status" value="1"/>
</dbReference>
<evidence type="ECO:0000256" key="1">
    <source>
        <dbReference type="ARBA" id="ARBA00022448"/>
    </source>
</evidence>
<dbReference type="Pfam" id="PF02254">
    <property type="entry name" value="TrkA_N"/>
    <property type="match status" value="1"/>
</dbReference>
<evidence type="ECO:0000256" key="4">
    <source>
        <dbReference type="ARBA" id="ARBA00023065"/>
    </source>
</evidence>
<keyword evidence="2" id="KW-0633">Potassium transport</keyword>
<accession>A0A382D216</accession>
<dbReference type="GO" id="GO:0015079">
    <property type="term" value="F:potassium ion transmembrane transporter activity"/>
    <property type="evidence" value="ECO:0007669"/>
    <property type="project" value="InterPro"/>
</dbReference>
<reference evidence="6" key="1">
    <citation type="submission" date="2018-05" db="EMBL/GenBank/DDBJ databases">
        <authorList>
            <person name="Lanie J.A."/>
            <person name="Ng W.-L."/>
            <person name="Kazmierczak K.M."/>
            <person name="Andrzejewski T.M."/>
            <person name="Davidsen T.M."/>
            <person name="Wayne K.J."/>
            <person name="Tettelin H."/>
            <person name="Glass J.I."/>
            <person name="Rusch D."/>
            <person name="Podicherti R."/>
            <person name="Tsui H.-C.T."/>
            <person name="Winkler M.E."/>
        </authorList>
    </citation>
    <scope>NUCLEOTIDE SEQUENCE</scope>
</reference>
<dbReference type="SUPFAM" id="SSF51735">
    <property type="entry name" value="NAD(P)-binding Rossmann-fold domains"/>
    <property type="match status" value="1"/>
</dbReference>
<gene>
    <name evidence="6" type="ORF">METZ01_LOCUS185324</name>
</gene>
<dbReference type="InterPro" id="IPR036291">
    <property type="entry name" value="NAD(P)-bd_dom_sf"/>
</dbReference>
<feature type="domain" description="RCK N-terminal" evidence="5">
    <location>
        <begin position="1"/>
        <end position="117"/>
    </location>
</feature>
<organism evidence="6">
    <name type="scientific">marine metagenome</name>
    <dbReference type="NCBI Taxonomy" id="408172"/>
    <lineage>
        <taxon>unclassified sequences</taxon>
        <taxon>metagenomes</taxon>
        <taxon>ecological metagenomes</taxon>
    </lineage>
</organism>
<dbReference type="EMBL" id="UINC01037253">
    <property type="protein sequence ID" value="SVB32470.1"/>
    <property type="molecule type" value="Genomic_DNA"/>
</dbReference>
<evidence type="ECO:0000256" key="3">
    <source>
        <dbReference type="ARBA" id="ARBA00022958"/>
    </source>
</evidence>
<dbReference type="InterPro" id="IPR003148">
    <property type="entry name" value="RCK_N"/>
</dbReference>
<dbReference type="InterPro" id="IPR050721">
    <property type="entry name" value="Trk_Ktr_HKT_K-transport"/>
</dbReference>
<keyword evidence="1" id="KW-0813">Transport</keyword>
<dbReference type="AlphaFoldDB" id="A0A382D216"/>
<evidence type="ECO:0000259" key="5">
    <source>
        <dbReference type="PROSITE" id="PS51201"/>
    </source>
</evidence>
<evidence type="ECO:0000313" key="6">
    <source>
        <dbReference type="EMBL" id="SVB32470.1"/>
    </source>
</evidence>
<keyword evidence="4" id="KW-0406">Ion transport</keyword>
<dbReference type="PRINTS" id="PR00335">
    <property type="entry name" value="KUPTAKETRKA"/>
</dbReference>
<dbReference type="PANTHER" id="PTHR43833:SF5">
    <property type="entry name" value="TRK SYSTEM POTASSIUM UPTAKE PROTEIN TRKA"/>
    <property type="match status" value="1"/>
</dbReference>
<dbReference type="GO" id="GO:0005886">
    <property type="term" value="C:plasma membrane"/>
    <property type="evidence" value="ECO:0007669"/>
    <property type="project" value="InterPro"/>
</dbReference>
<proteinExistence type="predicted"/>
<dbReference type="InterPro" id="IPR006036">
    <property type="entry name" value="K_uptake_TrkA"/>
</dbReference>
<dbReference type="PANTHER" id="PTHR43833">
    <property type="entry name" value="POTASSIUM CHANNEL PROTEIN 2-RELATED-RELATED"/>
    <property type="match status" value="1"/>
</dbReference>